<organism evidence="2 3">
    <name type="scientific">Paenibacillus allorhizoplanae</name>
    <dbReference type="NCBI Taxonomy" id="2905648"/>
    <lineage>
        <taxon>Bacteria</taxon>
        <taxon>Bacillati</taxon>
        <taxon>Bacillota</taxon>
        <taxon>Bacilli</taxon>
        <taxon>Bacillales</taxon>
        <taxon>Paenibacillaceae</taxon>
        <taxon>Paenibacillus</taxon>
    </lineage>
</organism>
<keyword evidence="1" id="KW-0812">Transmembrane</keyword>
<protein>
    <recommendedName>
        <fullName evidence="4">Alkaline phosphatase family protein</fullName>
    </recommendedName>
</protein>
<dbReference type="Pfam" id="PF01663">
    <property type="entry name" value="Phosphodiest"/>
    <property type="match status" value="2"/>
</dbReference>
<dbReference type="PANTHER" id="PTHR10151:SF120">
    <property type="entry name" value="BIS(5'-ADENOSYL)-TRIPHOSPHATASE"/>
    <property type="match status" value="1"/>
</dbReference>
<feature type="transmembrane region" description="Helical" evidence="1">
    <location>
        <begin position="170"/>
        <end position="191"/>
    </location>
</feature>
<evidence type="ECO:0008006" key="4">
    <source>
        <dbReference type="Google" id="ProtNLM"/>
    </source>
</evidence>
<dbReference type="PANTHER" id="PTHR10151">
    <property type="entry name" value="ECTONUCLEOTIDE PYROPHOSPHATASE/PHOSPHODIESTERASE"/>
    <property type="match status" value="1"/>
</dbReference>
<reference evidence="2" key="1">
    <citation type="submission" date="2022-01" db="EMBL/GenBank/DDBJ databases">
        <authorList>
            <person name="Criscuolo A."/>
        </authorList>
    </citation>
    <scope>NUCLEOTIDE SEQUENCE</scope>
    <source>
        <strain evidence="2">CIP111891</strain>
    </source>
</reference>
<sequence>MKKASSFEIVAARCWNLLNEGKPFTPIFVVGVFLLYHIGVWSDSSFWSAAGLSLLVTLPLFVLYYCFDFPLFLRNYLWLPLIAALLIWERNELTLYVLALGVFYFFTIYFWGTFYYHLRIGTTWWNFTRFWKLVLKNSDSTSGNAQEQMPKFLLLLFVWSHYYGQFEADVSVDVGTGLLFAGGLLIYSFILHRNLFDWKPSEIPTYTRDSSPVQAGARALNQKVIVIVVDGMRKERFEEADAPFMKKLRAEGTEYAQMETVYPARTVVCFSSMFTGTYPREHGIRSNMVWKLGIRVESIFDSLRKVGKKGRLLGIAHLIDSMRDDVESVTAVMHNDVADRNIIERAKKIMAEQNPDLLVAQLIGVDQTGHSRGVLYDDYTQKIAEADQLIEEFVGWLEERGMMANTTLIICADHGQADGIGGHGHLDEGERYVPFFLHGPTIEAGRRIDEKHSLVSMAPTLAYLLGAPFPSHSRGPVLTEAIKNHD</sequence>
<keyword evidence="1" id="KW-0472">Membrane</keyword>
<evidence type="ECO:0000256" key="1">
    <source>
        <dbReference type="SAM" id="Phobius"/>
    </source>
</evidence>
<feature type="transmembrane region" description="Helical" evidence="1">
    <location>
        <begin position="71"/>
        <end position="88"/>
    </location>
</feature>
<keyword evidence="3" id="KW-1185">Reference proteome</keyword>
<dbReference type="InterPro" id="IPR017850">
    <property type="entry name" value="Alkaline_phosphatase_core_sf"/>
</dbReference>
<dbReference type="Gene3D" id="3.40.720.10">
    <property type="entry name" value="Alkaline Phosphatase, subunit A"/>
    <property type="match status" value="2"/>
</dbReference>
<feature type="transmembrane region" description="Helical" evidence="1">
    <location>
        <begin position="23"/>
        <end position="39"/>
    </location>
</feature>
<evidence type="ECO:0000313" key="2">
    <source>
        <dbReference type="EMBL" id="CAH1200253.1"/>
    </source>
</evidence>
<dbReference type="EMBL" id="CAKMMW010000003">
    <property type="protein sequence ID" value="CAH1200253.1"/>
    <property type="molecule type" value="Genomic_DNA"/>
</dbReference>
<gene>
    <name evidence="2" type="ORF">PAECIP111891_01600</name>
</gene>
<evidence type="ECO:0000313" key="3">
    <source>
        <dbReference type="Proteomes" id="UP000838821"/>
    </source>
</evidence>
<accession>A0ABN8GAV0</accession>
<feature type="transmembrane region" description="Helical" evidence="1">
    <location>
        <begin position="46"/>
        <end position="65"/>
    </location>
</feature>
<dbReference type="SUPFAM" id="SSF53649">
    <property type="entry name" value="Alkaline phosphatase-like"/>
    <property type="match status" value="1"/>
</dbReference>
<feature type="transmembrane region" description="Helical" evidence="1">
    <location>
        <begin position="95"/>
        <end position="118"/>
    </location>
</feature>
<comment type="caution">
    <text evidence="2">The sequence shown here is derived from an EMBL/GenBank/DDBJ whole genome shotgun (WGS) entry which is preliminary data.</text>
</comment>
<dbReference type="RefSeq" id="WP_236286025.1">
    <property type="nucleotide sequence ID" value="NZ_CAKMMW010000003.1"/>
</dbReference>
<dbReference type="Proteomes" id="UP000838821">
    <property type="component" value="Unassembled WGS sequence"/>
</dbReference>
<keyword evidence="1" id="KW-1133">Transmembrane helix</keyword>
<name>A0ABN8GAV0_9BACL</name>
<dbReference type="InterPro" id="IPR002591">
    <property type="entry name" value="Phosphodiest/P_Trfase"/>
</dbReference>
<proteinExistence type="predicted"/>